<evidence type="ECO:0000259" key="7">
    <source>
        <dbReference type="Pfam" id="PF21981"/>
    </source>
</evidence>
<evidence type="ECO:0000313" key="10">
    <source>
        <dbReference type="Proteomes" id="UP000224563"/>
    </source>
</evidence>
<name>A0A2G3E3V3_9FIRM</name>
<dbReference type="PANTHER" id="PTHR33602">
    <property type="entry name" value="REGULATORY PROTEIN RECX FAMILY PROTEIN"/>
    <property type="match status" value="1"/>
</dbReference>
<feature type="domain" description="RecX first three-helical" evidence="8">
    <location>
        <begin position="65"/>
        <end position="101"/>
    </location>
</feature>
<comment type="similarity">
    <text evidence="2 5">Belongs to the RecX family.</text>
</comment>
<gene>
    <name evidence="5" type="primary">recX</name>
    <name evidence="9" type="ORF">CSX02_06015</name>
</gene>
<dbReference type="PANTHER" id="PTHR33602:SF1">
    <property type="entry name" value="REGULATORY PROTEIN RECX FAMILY PROTEIN"/>
    <property type="match status" value="1"/>
</dbReference>
<dbReference type="RefSeq" id="WP_099386005.1">
    <property type="nucleotide sequence ID" value="NZ_JANSWH010000099.1"/>
</dbReference>
<comment type="function">
    <text evidence="5">Modulates RecA activity.</text>
</comment>
<organism evidence="9 10">
    <name type="scientific">Agathobacter ruminis</name>
    <dbReference type="NCBI Taxonomy" id="1712665"/>
    <lineage>
        <taxon>Bacteria</taxon>
        <taxon>Bacillati</taxon>
        <taxon>Bacillota</taxon>
        <taxon>Clostridia</taxon>
        <taxon>Lachnospirales</taxon>
        <taxon>Lachnospiraceae</taxon>
        <taxon>Agathobacter</taxon>
    </lineage>
</organism>
<dbReference type="EMBL" id="PDYG01000030">
    <property type="protein sequence ID" value="PHU37753.1"/>
    <property type="molecule type" value="Genomic_DNA"/>
</dbReference>
<evidence type="ECO:0000313" key="9">
    <source>
        <dbReference type="EMBL" id="PHU37753.1"/>
    </source>
</evidence>
<dbReference type="Proteomes" id="UP000224563">
    <property type="component" value="Unassembled WGS sequence"/>
</dbReference>
<reference evidence="9 10" key="2">
    <citation type="submission" date="2017-10" db="EMBL/GenBank/DDBJ databases">
        <authorList>
            <person name="Banno H."/>
            <person name="Chua N.-H."/>
        </authorList>
    </citation>
    <scope>NUCLEOTIDE SEQUENCE [LARGE SCALE GENOMIC DNA]</scope>
    <source>
        <strain evidence="9 10">JK623</strain>
    </source>
</reference>
<dbReference type="Gene3D" id="1.10.10.10">
    <property type="entry name" value="Winged helix-like DNA-binding domain superfamily/Winged helix DNA-binding domain"/>
    <property type="match status" value="3"/>
</dbReference>
<proteinExistence type="inferred from homology"/>
<feature type="domain" description="RecX second three-helical" evidence="6">
    <location>
        <begin position="109"/>
        <end position="148"/>
    </location>
</feature>
<dbReference type="GO" id="GO:0006282">
    <property type="term" value="P:regulation of DNA repair"/>
    <property type="evidence" value="ECO:0007669"/>
    <property type="project" value="UniProtKB-UniRule"/>
</dbReference>
<evidence type="ECO:0000256" key="4">
    <source>
        <dbReference type="ARBA" id="ARBA00022490"/>
    </source>
</evidence>
<dbReference type="InterPro" id="IPR003783">
    <property type="entry name" value="Regulatory_RecX"/>
</dbReference>
<dbReference type="InterPro" id="IPR053926">
    <property type="entry name" value="RecX_HTH_1st"/>
</dbReference>
<protein>
    <recommendedName>
        <fullName evidence="3 5">Regulatory protein RecX</fullName>
    </recommendedName>
</protein>
<evidence type="ECO:0000256" key="2">
    <source>
        <dbReference type="ARBA" id="ARBA00009695"/>
    </source>
</evidence>
<dbReference type="Pfam" id="PF02631">
    <property type="entry name" value="RecX_HTH2"/>
    <property type="match status" value="1"/>
</dbReference>
<evidence type="ECO:0000259" key="6">
    <source>
        <dbReference type="Pfam" id="PF02631"/>
    </source>
</evidence>
<keyword evidence="4 5" id="KW-0963">Cytoplasm</keyword>
<dbReference type="GO" id="GO:0005737">
    <property type="term" value="C:cytoplasm"/>
    <property type="evidence" value="ECO:0007669"/>
    <property type="project" value="UniProtKB-SubCell"/>
</dbReference>
<evidence type="ECO:0000256" key="3">
    <source>
        <dbReference type="ARBA" id="ARBA00018111"/>
    </source>
</evidence>
<dbReference type="Pfam" id="PF21981">
    <property type="entry name" value="RecX_HTH3"/>
    <property type="match status" value="1"/>
</dbReference>
<dbReference type="HAMAP" id="MF_01114">
    <property type="entry name" value="RecX"/>
    <property type="match status" value="1"/>
</dbReference>
<evidence type="ECO:0000256" key="5">
    <source>
        <dbReference type="HAMAP-Rule" id="MF_01114"/>
    </source>
</evidence>
<evidence type="ECO:0000256" key="1">
    <source>
        <dbReference type="ARBA" id="ARBA00004496"/>
    </source>
</evidence>
<dbReference type="AlphaFoldDB" id="A0A2G3E3V3"/>
<dbReference type="InterPro" id="IPR053925">
    <property type="entry name" value="RecX_HTH_3rd"/>
</dbReference>
<sequence>MEQDFFVTEIKKLAKGKYEVSLEGGEPLILYGKELSAYSIREQSVLPGPVYEQIIREVLSRRATRRAMHLLEKMDRTEADLREKLRKNGYPQRCIDAAIEYVTGYHYLDDQRYAQNYILFYQSKYSRRILTQKLLQKGVDRQTIEECMDEIYTSDERAMIVKLLKKRGYDPEHADIKEKQKNYAFLMRKGFSSSEISAAMKQEW</sequence>
<dbReference type="InterPro" id="IPR036388">
    <property type="entry name" value="WH-like_DNA-bd_sf"/>
</dbReference>
<comment type="subcellular location">
    <subcellularLocation>
        <location evidence="1 5">Cytoplasm</location>
    </subcellularLocation>
</comment>
<keyword evidence="10" id="KW-1185">Reference proteome</keyword>
<reference evidence="9 10" key="1">
    <citation type="submission" date="2017-10" db="EMBL/GenBank/DDBJ databases">
        <title>Resolving the taxonomy of Roseburia spp., Eubacterium rectale and Agathobacter spp. through phylogenomic analysis.</title>
        <authorList>
            <person name="Sheridan P.O."/>
            <person name="Walker A.W."/>
            <person name="Duncan S.H."/>
            <person name="Scott K.P."/>
            <person name="Toole P.W.O."/>
            <person name="Luis P."/>
            <person name="Flint H.J."/>
        </authorList>
    </citation>
    <scope>NUCLEOTIDE SEQUENCE [LARGE SCALE GENOMIC DNA]</scope>
    <source>
        <strain evidence="9 10">JK623</strain>
    </source>
</reference>
<accession>A0A2G3E3V3</accession>
<dbReference type="InterPro" id="IPR053924">
    <property type="entry name" value="RecX_HTH_2nd"/>
</dbReference>
<feature type="domain" description="RecX third three-helical" evidence="7">
    <location>
        <begin position="157"/>
        <end position="200"/>
    </location>
</feature>
<evidence type="ECO:0000259" key="8">
    <source>
        <dbReference type="Pfam" id="PF21982"/>
    </source>
</evidence>
<comment type="caution">
    <text evidence="9">The sequence shown here is derived from an EMBL/GenBank/DDBJ whole genome shotgun (WGS) entry which is preliminary data.</text>
</comment>
<dbReference type="Pfam" id="PF21982">
    <property type="entry name" value="RecX_HTH1"/>
    <property type="match status" value="1"/>
</dbReference>